<dbReference type="GO" id="GO:0005905">
    <property type="term" value="C:clathrin-coated pit"/>
    <property type="evidence" value="ECO:0007669"/>
    <property type="project" value="UniProtKB-SubCell"/>
</dbReference>
<feature type="compositionally biased region" description="Low complexity" evidence="9">
    <location>
        <begin position="441"/>
        <end position="457"/>
    </location>
</feature>
<reference evidence="13" key="1">
    <citation type="journal article" date="2017" name="bioRxiv">
        <title>Comparative analysis of the genomes of Stylophora pistillata and Acropora digitifera provides evidence for extensive differences between species of corals.</title>
        <authorList>
            <person name="Voolstra C.R."/>
            <person name="Li Y."/>
            <person name="Liew Y.J."/>
            <person name="Baumgarten S."/>
            <person name="Zoccola D."/>
            <person name="Flot J.-F."/>
            <person name="Tambutte S."/>
            <person name="Allemand D."/>
            <person name="Aranda M."/>
        </authorList>
    </citation>
    <scope>NUCLEOTIDE SEQUENCE [LARGE SCALE GENOMIC DNA]</scope>
</reference>
<keyword evidence="7" id="KW-0168">Coated pit</keyword>
<dbReference type="InterPro" id="IPR028565">
    <property type="entry name" value="MHD"/>
</dbReference>
<dbReference type="InterPro" id="IPR018808">
    <property type="entry name" value="Muniscin_C"/>
</dbReference>
<feature type="compositionally biased region" description="Low complexity" evidence="9">
    <location>
        <begin position="700"/>
        <end position="713"/>
    </location>
</feature>
<evidence type="ECO:0000256" key="1">
    <source>
        <dbReference type="ARBA" id="ARBA00004283"/>
    </source>
</evidence>
<keyword evidence="5 8" id="KW-0175">Coiled coil</keyword>
<dbReference type="AlphaFoldDB" id="A0A2B4SNT1"/>
<feature type="compositionally biased region" description="Polar residues" evidence="9">
    <location>
        <begin position="575"/>
        <end position="612"/>
    </location>
</feature>
<dbReference type="Pfam" id="PF22699">
    <property type="entry name" value="GMIP-like_FCH"/>
    <property type="match status" value="1"/>
</dbReference>
<evidence type="ECO:0000256" key="5">
    <source>
        <dbReference type="ARBA" id="ARBA00023054"/>
    </source>
</evidence>
<feature type="compositionally biased region" description="Polar residues" evidence="9">
    <location>
        <begin position="548"/>
        <end position="557"/>
    </location>
</feature>
<dbReference type="PANTHER" id="PTHR23065">
    <property type="entry name" value="PROLINE-SERINE-THREONINE PHOSPHATASE INTERACTING PROTEIN 1"/>
    <property type="match status" value="1"/>
</dbReference>
<feature type="compositionally biased region" description="Polar residues" evidence="9">
    <location>
        <begin position="800"/>
        <end position="820"/>
    </location>
</feature>
<dbReference type="PROSITE" id="PS51072">
    <property type="entry name" value="MHD"/>
    <property type="match status" value="1"/>
</dbReference>
<keyword evidence="13" id="KW-1185">Reference proteome</keyword>
<evidence type="ECO:0000256" key="6">
    <source>
        <dbReference type="ARBA" id="ARBA00023136"/>
    </source>
</evidence>
<comment type="caution">
    <text evidence="12">The sequence shown here is derived from an EMBL/GenBank/DDBJ whole genome shotgun (WGS) entry which is preliminary data.</text>
</comment>
<feature type="region of interest" description="Disordered" evidence="9">
    <location>
        <begin position="396"/>
        <end position="563"/>
    </location>
</feature>
<feature type="domain" description="MHD" evidence="10">
    <location>
        <begin position="875"/>
        <end position="1139"/>
    </location>
</feature>
<feature type="compositionally biased region" description="Low complexity" evidence="9">
    <location>
        <begin position="780"/>
        <end position="793"/>
    </location>
</feature>
<feature type="compositionally biased region" description="Low complexity" evidence="9">
    <location>
        <begin position="738"/>
        <end position="762"/>
    </location>
</feature>
<dbReference type="SUPFAM" id="SSF103657">
    <property type="entry name" value="BAR/IMD domain-like"/>
    <property type="match status" value="1"/>
</dbReference>
<keyword evidence="3" id="KW-0597">Phosphoprotein</keyword>
<sequence>MKRRDSIASLFTGRGTKILTGEDEELLSDSEDVEERLSPSEESNQAALVDDSSNICGIILSHENLRNESNNTDLIKKVNRKRGSPEILNSLTSLSNLLARAGRSPKSLTRETECAIKQRRKLSSTAVQGEKNAGFDVLYHNMKYGNNASCKLVEFVRERSAVEEVYAKSLLKLAKSATQVTQLGTFEPLWGVLRVATEKLANAHLQVVTRFQDLIKELKDYGDKQKERHKQAKEEFSSTAEIVQIIQTMTANLVKAKEAYYARCQEVEKSRKDGSGPKDVEKAEAKMKKAAEDYKSIVEKREIIRNDFHDRMVDASKKFQKIDEEHLKVIITYLEQYIDSQKSGQVLIEQVYKEFLGQVKALTIHHLLDQFVRSKGTGKAIPDVITFEEYSGQVEGAMTNNHSPSLSAPKHHHPSGFPITLKRIEKKKKKKKAKKEKSQNGSVDSPSSEGGDVSSSFEVDEEGYRIRPPDSESTKSGGNSSSSDSDSDDDEPRKLQVVINPVEADKNPPTASVDEIKKITGTLSLSSPSSMRKGLSSSTGEVMKNRSRSSSHMSNIKLSRSSDDLLDIDFSQTSFASTDSMTSGSQRNSLQLSQNGASSVTDSEPNTQSSGDLKSMAAALPSSTSLDSSENVEAEYCDIPPLLPAKKGSIVQEESSEPPPPLPIKKGTAIANKVAENDSAVAGVSETSSGDTGIMFQTGSASASDSSNSLLLLKPPPGTELPRSASVGSAVPRPRPQPWSSSSLLFPTGQSSKPPSTTSSSTTSYSAELFSCLADFTPVTSSSTEPSESQNSSLAGEHGNPNSPSKQPVVSYMGSTTSTGQQALNRATTVSSLGSSQENVPALVRSKTVGGLPTMSSVVFAKGAAGTVLGKKDDSLPIAVAFIESVNAFFRGSDQSKCMVKVTGDITVSFPASVLPLIYDVEHAPMLSFLIRGTSCLEQILPNKALINSKGQLSGGDGVTYDFNMASLADHLKKQSEQGASTYYNIDIIKYEVKTNGFSTTPLQLCSYWKCEEEATDLRVDYRYNPSCMSAPCSISNLSVLVPMNGGVTIMQSKPSATWSAEHQRALWKLQEVSNTSETQGTLRARFDLTQGPSTPSRIAVQFTCNGATISKLNFELKSQEYKLSLVKKRFTTGKYIAES</sequence>
<feature type="compositionally biased region" description="Basic residues" evidence="9">
    <location>
        <begin position="424"/>
        <end position="435"/>
    </location>
</feature>
<evidence type="ECO:0000313" key="12">
    <source>
        <dbReference type="EMBL" id="PFX30167.1"/>
    </source>
</evidence>
<organism evidence="12 13">
    <name type="scientific">Stylophora pistillata</name>
    <name type="common">Smooth cauliflower coral</name>
    <dbReference type="NCBI Taxonomy" id="50429"/>
    <lineage>
        <taxon>Eukaryota</taxon>
        <taxon>Metazoa</taxon>
        <taxon>Cnidaria</taxon>
        <taxon>Anthozoa</taxon>
        <taxon>Hexacorallia</taxon>
        <taxon>Scleractinia</taxon>
        <taxon>Astrocoeniina</taxon>
        <taxon>Pocilloporidae</taxon>
        <taxon>Stylophora</taxon>
    </lineage>
</organism>
<name>A0A2B4SNT1_STYPI</name>
<evidence type="ECO:0000256" key="3">
    <source>
        <dbReference type="ARBA" id="ARBA00022553"/>
    </source>
</evidence>
<evidence type="ECO:0000313" key="13">
    <source>
        <dbReference type="Proteomes" id="UP000225706"/>
    </source>
</evidence>
<feature type="region of interest" description="Disordered" evidence="9">
    <location>
        <begin position="575"/>
        <end position="762"/>
    </location>
</feature>
<protein>
    <submittedName>
        <fullName evidence="12">FCH domain only protein 2</fullName>
    </submittedName>
</protein>
<dbReference type="SMART" id="SM00055">
    <property type="entry name" value="FCH"/>
    <property type="match status" value="1"/>
</dbReference>
<dbReference type="PROSITE" id="PS51741">
    <property type="entry name" value="F_BAR"/>
    <property type="match status" value="1"/>
</dbReference>
<evidence type="ECO:0000256" key="4">
    <source>
        <dbReference type="ARBA" id="ARBA00022583"/>
    </source>
</evidence>
<accession>A0A2B4SNT1</accession>
<gene>
    <name evidence="12" type="primary">fcho2</name>
    <name evidence="12" type="ORF">AWC38_SpisGene5002</name>
</gene>
<feature type="compositionally biased region" description="Polar residues" evidence="9">
    <location>
        <begin position="521"/>
        <end position="540"/>
    </location>
</feature>
<evidence type="ECO:0000259" key="11">
    <source>
        <dbReference type="PROSITE" id="PS51741"/>
    </source>
</evidence>
<evidence type="ECO:0000256" key="2">
    <source>
        <dbReference type="ARBA" id="ARBA00011064"/>
    </source>
</evidence>
<dbReference type="OrthoDB" id="5593455at2759"/>
<comment type="subcellular location">
    <subcellularLocation>
        <location evidence="1">Membrane</location>
        <location evidence="1">Clathrin-coated pit</location>
        <topology evidence="1">Peripheral membrane protein</topology>
        <orientation evidence="1">Cytoplasmic side</orientation>
    </subcellularLocation>
</comment>
<dbReference type="InterPro" id="IPR036168">
    <property type="entry name" value="AP2_Mu_C_sf"/>
</dbReference>
<evidence type="ECO:0000256" key="9">
    <source>
        <dbReference type="SAM" id="MobiDB-lite"/>
    </source>
</evidence>
<feature type="compositionally biased region" description="Basic and acidic residues" evidence="9">
    <location>
        <begin position="462"/>
        <end position="473"/>
    </location>
</feature>
<dbReference type="Proteomes" id="UP000225706">
    <property type="component" value="Unassembled WGS sequence"/>
</dbReference>
<dbReference type="FunFam" id="2.60.40.1170:FF:000005">
    <property type="entry name" value="SH3-containing GRB2-like protein 3-interacting protein 1 isoform X3"/>
    <property type="match status" value="1"/>
</dbReference>
<dbReference type="InterPro" id="IPR027267">
    <property type="entry name" value="AH/BAR_dom_sf"/>
</dbReference>
<dbReference type="SUPFAM" id="SSF49447">
    <property type="entry name" value="Second domain of Mu2 adaptin subunit (ap50) of ap2 adaptor"/>
    <property type="match status" value="1"/>
</dbReference>
<dbReference type="GO" id="GO:0005737">
    <property type="term" value="C:cytoplasm"/>
    <property type="evidence" value="ECO:0007669"/>
    <property type="project" value="TreeGrafter"/>
</dbReference>
<dbReference type="GO" id="GO:0006897">
    <property type="term" value="P:endocytosis"/>
    <property type="evidence" value="ECO:0007669"/>
    <property type="project" value="UniProtKB-KW"/>
</dbReference>
<comment type="similarity">
    <text evidence="2">Belongs to the FCHO family.</text>
</comment>
<feature type="compositionally biased region" description="Low complexity" evidence="9">
    <location>
        <begin position="474"/>
        <end position="484"/>
    </location>
</feature>
<feature type="region of interest" description="Disordered" evidence="9">
    <location>
        <begin position="778"/>
        <end position="820"/>
    </location>
</feature>
<feature type="domain" description="F-BAR" evidence="11">
    <location>
        <begin position="120"/>
        <end position="367"/>
    </location>
</feature>
<dbReference type="STRING" id="50429.A0A2B4SNT1"/>
<feature type="compositionally biased region" description="Polar residues" evidence="9">
    <location>
        <begin position="685"/>
        <end position="699"/>
    </location>
</feature>
<evidence type="ECO:0000256" key="8">
    <source>
        <dbReference type="PROSITE-ProRule" id="PRU01077"/>
    </source>
</evidence>
<dbReference type="PANTHER" id="PTHR23065:SF15">
    <property type="entry name" value="AT02057P"/>
    <property type="match status" value="1"/>
</dbReference>
<dbReference type="EMBL" id="LSMT01000054">
    <property type="protein sequence ID" value="PFX30167.1"/>
    <property type="molecule type" value="Genomic_DNA"/>
</dbReference>
<dbReference type="Pfam" id="PF10291">
    <property type="entry name" value="muHD"/>
    <property type="match status" value="1"/>
</dbReference>
<dbReference type="GO" id="GO:0005886">
    <property type="term" value="C:plasma membrane"/>
    <property type="evidence" value="ECO:0007669"/>
    <property type="project" value="TreeGrafter"/>
</dbReference>
<keyword evidence="4" id="KW-0254">Endocytosis</keyword>
<proteinExistence type="inferred from homology"/>
<dbReference type="InterPro" id="IPR031160">
    <property type="entry name" value="F_BAR_dom"/>
</dbReference>
<keyword evidence="6" id="KW-0472">Membrane</keyword>
<dbReference type="InterPro" id="IPR001060">
    <property type="entry name" value="FCH_dom"/>
</dbReference>
<evidence type="ECO:0000256" key="7">
    <source>
        <dbReference type="ARBA" id="ARBA00023176"/>
    </source>
</evidence>
<dbReference type="InterPro" id="IPR054713">
    <property type="entry name" value="GMIP/FCHO2-like_FCH"/>
</dbReference>
<dbReference type="Gene3D" id="1.20.1270.60">
    <property type="entry name" value="Arfaptin homology (AH) domain/BAR domain"/>
    <property type="match status" value="1"/>
</dbReference>
<evidence type="ECO:0000259" key="10">
    <source>
        <dbReference type="PROSITE" id="PS51072"/>
    </source>
</evidence>